<protein>
    <submittedName>
        <fullName evidence="5">50S ribosomal protein L3</fullName>
    </submittedName>
</protein>
<evidence type="ECO:0000256" key="3">
    <source>
        <dbReference type="ARBA" id="ARBA00023274"/>
    </source>
</evidence>
<feature type="non-terminal residue" evidence="5">
    <location>
        <position position="1"/>
    </location>
</feature>
<dbReference type="SUPFAM" id="SSF50447">
    <property type="entry name" value="Translation proteins"/>
    <property type="match status" value="1"/>
</dbReference>
<dbReference type="InterPro" id="IPR000597">
    <property type="entry name" value="Ribosomal_uL3"/>
</dbReference>
<evidence type="ECO:0000313" key="5">
    <source>
        <dbReference type="EMBL" id="KXB02547.1"/>
    </source>
</evidence>
<evidence type="ECO:0000256" key="1">
    <source>
        <dbReference type="ARBA" id="ARBA00006540"/>
    </source>
</evidence>
<dbReference type="GO" id="GO:0022625">
    <property type="term" value="C:cytosolic large ribosomal subunit"/>
    <property type="evidence" value="ECO:0007669"/>
    <property type="project" value="TreeGrafter"/>
</dbReference>
<dbReference type="Gene3D" id="4.10.960.10">
    <property type="entry name" value="Ribosomal protein L3, domain 3"/>
    <property type="match status" value="1"/>
</dbReference>
<dbReference type="GO" id="GO:0003735">
    <property type="term" value="F:structural constituent of ribosome"/>
    <property type="evidence" value="ECO:0007669"/>
    <property type="project" value="InterPro"/>
</dbReference>
<evidence type="ECO:0000256" key="4">
    <source>
        <dbReference type="SAM" id="MobiDB-lite"/>
    </source>
</evidence>
<keyword evidence="2 5" id="KW-0689">Ribosomal protein</keyword>
<gene>
    <name evidence="5" type="ORF">AKJ43_01495</name>
</gene>
<dbReference type="PANTHER" id="PTHR11363">
    <property type="entry name" value="60S RIBOSOMAL PROTEIN L3-RELATED"/>
    <property type="match status" value="1"/>
</dbReference>
<accession>A0A133V824</accession>
<dbReference type="PATRIC" id="fig|1698273.3.peg.140"/>
<dbReference type="GO" id="GO:0006412">
    <property type="term" value="P:translation"/>
    <property type="evidence" value="ECO:0007669"/>
    <property type="project" value="InterPro"/>
</dbReference>
<sequence>KYVDAIAVTKGKGTEGPVQRWGVKVQPRKVQQARRHVGTLGPWRPRRIMRSVPNSGQMGYHQRTDCNKRILKMGEDGSEVTPNGGFLRYGPIREEFVMLAGSTPGTTKRLVCLRQAMRPKKGVPTSPPTITHVDTSSQQGG</sequence>
<dbReference type="EMBL" id="LHXX01000013">
    <property type="protein sequence ID" value="KXB02547.1"/>
    <property type="molecule type" value="Genomic_DNA"/>
</dbReference>
<proteinExistence type="inferred from homology"/>
<dbReference type="Pfam" id="PF00297">
    <property type="entry name" value="Ribosomal_L3"/>
    <property type="match status" value="1"/>
</dbReference>
<dbReference type="InterPro" id="IPR044892">
    <property type="entry name" value="Ribosomal_L3_dom_3_arc_sf"/>
</dbReference>
<dbReference type="Proteomes" id="UP000070400">
    <property type="component" value="Unassembled WGS sequence"/>
</dbReference>
<comment type="similarity">
    <text evidence="1">Belongs to the universal ribosomal protein uL3 family.</text>
</comment>
<dbReference type="PANTHER" id="PTHR11363:SF5">
    <property type="entry name" value="LARGE RIBOSOMAL SUBUNIT PROTEIN UL3"/>
    <property type="match status" value="1"/>
</dbReference>
<dbReference type="InterPro" id="IPR045077">
    <property type="entry name" value="L3_arc_euk"/>
</dbReference>
<dbReference type="GO" id="GO:0003723">
    <property type="term" value="F:RNA binding"/>
    <property type="evidence" value="ECO:0007669"/>
    <property type="project" value="TreeGrafter"/>
</dbReference>
<name>A0A133V824_9EURY</name>
<organism evidence="5 6">
    <name type="scientific">candidate division MSBL1 archaeon SCGC-AAA261D19</name>
    <dbReference type="NCBI Taxonomy" id="1698273"/>
    <lineage>
        <taxon>Archaea</taxon>
        <taxon>Methanobacteriati</taxon>
        <taxon>Methanobacteriota</taxon>
        <taxon>candidate division MSBL1</taxon>
    </lineage>
</organism>
<evidence type="ECO:0000256" key="2">
    <source>
        <dbReference type="ARBA" id="ARBA00022980"/>
    </source>
</evidence>
<keyword evidence="3" id="KW-0687">Ribonucleoprotein</keyword>
<feature type="region of interest" description="Disordered" evidence="4">
    <location>
        <begin position="119"/>
        <end position="141"/>
    </location>
</feature>
<feature type="compositionally biased region" description="Polar residues" evidence="4">
    <location>
        <begin position="128"/>
        <end position="141"/>
    </location>
</feature>
<comment type="caution">
    <text evidence="5">The sequence shown here is derived from an EMBL/GenBank/DDBJ whole genome shotgun (WGS) entry which is preliminary data.</text>
</comment>
<reference evidence="5 6" key="1">
    <citation type="journal article" date="2016" name="Sci. Rep.">
        <title>Metabolic traits of an uncultured archaeal lineage -MSBL1- from brine pools of the Red Sea.</title>
        <authorList>
            <person name="Mwirichia R."/>
            <person name="Alam I."/>
            <person name="Rashid M."/>
            <person name="Vinu M."/>
            <person name="Ba-Alawi W."/>
            <person name="Anthony Kamau A."/>
            <person name="Kamanda Ngugi D."/>
            <person name="Goker M."/>
            <person name="Klenk H.P."/>
            <person name="Bajic V."/>
            <person name="Stingl U."/>
        </authorList>
    </citation>
    <scope>NUCLEOTIDE SEQUENCE [LARGE SCALE GENOMIC DNA]</scope>
    <source>
        <strain evidence="5">SCGC-AAA261D19</strain>
    </source>
</reference>
<dbReference type="AlphaFoldDB" id="A0A133V824"/>
<dbReference type="Gene3D" id="2.40.30.10">
    <property type="entry name" value="Translation factors"/>
    <property type="match status" value="1"/>
</dbReference>
<dbReference type="InterPro" id="IPR009000">
    <property type="entry name" value="Transl_B-barrel_sf"/>
</dbReference>
<evidence type="ECO:0000313" key="6">
    <source>
        <dbReference type="Proteomes" id="UP000070400"/>
    </source>
</evidence>
<keyword evidence="6" id="KW-1185">Reference proteome</keyword>